<dbReference type="SUPFAM" id="SSF52540">
    <property type="entry name" value="P-loop containing nucleoside triphosphate hydrolases"/>
    <property type="match status" value="1"/>
</dbReference>
<accession>B2KDD1</accession>
<name>B2KDD1_ELUMP</name>
<dbReference type="AlphaFoldDB" id="B2KDD1"/>
<dbReference type="EMBL" id="CP001055">
    <property type="protein sequence ID" value="ACC98527.1"/>
    <property type="molecule type" value="Genomic_DNA"/>
</dbReference>
<evidence type="ECO:0000313" key="3">
    <source>
        <dbReference type="Proteomes" id="UP000001029"/>
    </source>
</evidence>
<dbReference type="InterPro" id="IPR027417">
    <property type="entry name" value="P-loop_NTPase"/>
</dbReference>
<dbReference type="PANTHER" id="PTHR30050">
    <property type="entry name" value="CHROMOSOMAL REPLICATION INITIATOR PROTEIN DNAA"/>
    <property type="match status" value="1"/>
</dbReference>
<proteinExistence type="predicted"/>
<reference evidence="2 3" key="1">
    <citation type="journal article" date="2009" name="Appl. Environ. Microbiol.">
        <title>Genomic analysis of 'Elusimicrobium minutum,' the first cultivated representative of the phylum 'Elusimicrobia' (formerly termite group 1).</title>
        <authorList>
            <person name="Herlemann D.P.R."/>
            <person name="Geissinger O."/>
            <person name="Ikeda-Ohtsubo W."/>
            <person name="Kunin V."/>
            <person name="Sun H."/>
            <person name="Lapidus A."/>
            <person name="Hugenholtz P."/>
            <person name="Brune A."/>
        </authorList>
    </citation>
    <scope>NUCLEOTIDE SEQUENCE [LARGE SCALE GENOMIC DNA]</scope>
    <source>
        <strain evidence="2 3">Pei191</strain>
    </source>
</reference>
<dbReference type="PANTHER" id="PTHR30050:SF4">
    <property type="entry name" value="ATP-BINDING PROTEIN RV3427C IN INSERTION SEQUENCE-RELATED"/>
    <property type="match status" value="1"/>
</dbReference>
<keyword evidence="3" id="KW-1185">Reference proteome</keyword>
<dbReference type="KEGG" id="emi:Emin_0974"/>
<dbReference type="HOGENOM" id="CLU_1281519_0_0_0"/>
<dbReference type="STRING" id="445932.Emin_0974"/>
<dbReference type="GO" id="GO:0006260">
    <property type="term" value="P:DNA replication"/>
    <property type="evidence" value="ECO:0007669"/>
    <property type="project" value="TreeGrafter"/>
</dbReference>
<sequence>MNDEERRQKLELLKKSGFEPVHMAYTFEDFEVTGPTKNNYDACRAFVENPLNLYVYGPAGNGKTRLAITAIKNRLLKYADEYGRVIFWEDFKNAVMADMRNDSTEYIDSLARRKCLLIDDIFRNGVNETTKAAIIRLFEKWGNHGKKKLIVTSNKDIEQLSKILEDDRAVSRTVGLFDMIIENAGEDYRVRNLKEKVVKAGQDFNARAVSLGVMK</sequence>
<protein>
    <submittedName>
        <fullName evidence="2">ATPase involved in DNA replication initiation</fullName>
    </submittedName>
</protein>
<dbReference type="Pfam" id="PF00308">
    <property type="entry name" value="Bac_DnaA"/>
    <property type="match status" value="1"/>
</dbReference>
<dbReference type="OrthoDB" id="9773429at2"/>
<evidence type="ECO:0000259" key="1">
    <source>
        <dbReference type="Pfam" id="PF00308"/>
    </source>
</evidence>
<evidence type="ECO:0000313" key="2">
    <source>
        <dbReference type="EMBL" id="ACC98527.1"/>
    </source>
</evidence>
<organism evidence="2 3">
    <name type="scientific">Elusimicrobium minutum (strain Pei191)</name>
    <dbReference type="NCBI Taxonomy" id="445932"/>
    <lineage>
        <taxon>Bacteria</taxon>
        <taxon>Pseudomonadati</taxon>
        <taxon>Elusimicrobiota</taxon>
        <taxon>Elusimicrobia</taxon>
        <taxon>Elusimicrobiales</taxon>
        <taxon>Elusimicrobiaceae</taxon>
        <taxon>Elusimicrobium</taxon>
    </lineage>
</organism>
<dbReference type="Proteomes" id="UP000001029">
    <property type="component" value="Chromosome"/>
</dbReference>
<dbReference type="InterPro" id="IPR013317">
    <property type="entry name" value="DnaA_dom"/>
</dbReference>
<gene>
    <name evidence="2" type="ordered locus">Emin_0974</name>
</gene>
<feature type="domain" description="Chromosomal replication initiator protein DnaA ATPAse" evidence="1">
    <location>
        <begin position="24"/>
        <end position="172"/>
    </location>
</feature>
<dbReference type="RefSeq" id="WP_012415142.1">
    <property type="nucleotide sequence ID" value="NC_010644.1"/>
</dbReference>
<dbReference type="Gene3D" id="3.40.50.300">
    <property type="entry name" value="P-loop containing nucleotide triphosphate hydrolases"/>
    <property type="match status" value="1"/>
</dbReference>